<organism evidence="1 2">
    <name type="scientific">Ligilactobacillus murinus</name>
    <dbReference type="NCBI Taxonomy" id="1622"/>
    <lineage>
        <taxon>Bacteria</taxon>
        <taxon>Bacillati</taxon>
        <taxon>Bacillota</taxon>
        <taxon>Bacilli</taxon>
        <taxon>Lactobacillales</taxon>
        <taxon>Lactobacillaceae</taxon>
        <taxon>Ligilactobacillus</taxon>
    </lineage>
</organism>
<proteinExistence type="predicted"/>
<gene>
    <name evidence="1" type="ORF">CPS94_06690</name>
</gene>
<reference evidence="1 2" key="1">
    <citation type="submission" date="2017-09" db="EMBL/GenBank/DDBJ databases">
        <title>Predominant Lactobacillus spp. isolated from feces of mice subjected to short-term calorie restriction.</title>
        <authorList>
            <person name="Zhang C."/>
            <person name="Zhao L."/>
            <person name="Pan F."/>
        </authorList>
    </citation>
    <scope>NUCLEOTIDE SEQUENCE [LARGE SCALE GENOMIC DNA]</scope>
    <source>
        <strain evidence="1 2">CR147</strain>
    </source>
</reference>
<dbReference type="EMBL" id="CP023565">
    <property type="protein sequence ID" value="AWZ38622.1"/>
    <property type="molecule type" value="Genomic_DNA"/>
</dbReference>
<dbReference type="KEGG" id="lmur:CPS94_06690"/>
<accession>A0AAD0KYF6</accession>
<dbReference type="AlphaFoldDB" id="A0AAD0KYF6"/>
<sequence length="71" mass="8303">MHDRTALSLVSIRLYMYGIYNIPRIGMLRDALAQIAHAVKMVENVGILATNHNRSTTKYYFLHLWRKPEKT</sequence>
<protein>
    <submittedName>
        <fullName evidence="1">Uncharacterized protein</fullName>
    </submittedName>
</protein>
<evidence type="ECO:0000313" key="2">
    <source>
        <dbReference type="Proteomes" id="UP000250153"/>
    </source>
</evidence>
<dbReference type="Proteomes" id="UP000250153">
    <property type="component" value="Chromosome"/>
</dbReference>
<evidence type="ECO:0000313" key="1">
    <source>
        <dbReference type="EMBL" id="AWZ38622.1"/>
    </source>
</evidence>
<name>A0AAD0KYF6_9LACO</name>